<dbReference type="Gene3D" id="3.30.160.20">
    <property type="match status" value="1"/>
</dbReference>
<proteinExistence type="inferred from homology"/>
<dbReference type="FunFam" id="1.10.1520.10:FF:000001">
    <property type="entry name" value="Ribonuclease 3"/>
    <property type="match status" value="1"/>
</dbReference>
<dbReference type="GO" id="GO:0008033">
    <property type="term" value="P:tRNA processing"/>
    <property type="evidence" value="ECO:0007669"/>
    <property type="project" value="UniProtKB-KW"/>
</dbReference>
<evidence type="ECO:0000256" key="10">
    <source>
        <dbReference type="SAM" id="MobiDB-lite"/>
    </source>
</evidence>
<dbReference type="PROSITE" id="PS00517">
    <property type="entry name" value="RNASE_3_1"/>
    <property type="match status" value="1"/>
</dbReference>
<dbReference type="GO" id="GO:0003725">
    <property type="term" value="F:double-stranded RNA binding"/>
    <property type="evidence" value="ECO:0007669"/>
    <property type="project" value="TreeGrafter"/>
</dbReference>
<evidence type="ECO:0000256" key="7">
    <source>
        <dbReference type="ARBA" id="ARBA00022801"/>
    </source>
</evidence>
<dbReference type="Gene3D" id="1.10.1520.10">
    <property type="entry name" value="Ribonuclease III domain"/>
    <property type="match status" value="1"/>
</dbReference>
<evidence type="ECO:0000256" key="2">
    <source>
        <dbReference type="ARBA" id="ARBA00010183"/>
    </source>
</evidence>
<evidence type="ECO:0000256" key="1">
    <source>
        <dbReference type="ARBA" id="ARBA00000109"/>
    </source>
</evidence>
<comment type="subcellular location">
    <subcellularLocation>
        <location evidence="9">Cytoplasm</location>
    </subcellularLocation>
</comment>
<keyword evidence="3 9" id="KW-0698">rRNA processing</keyword>
<evidence type="ECO:0000259" key="12">
    <source>
        <dbReference type="PROSITE" id="PS50142"/>
    </source>
</evidence>
<dbReference type="Pfam" id="PF00035">
    <property type="entry name" value="dsrm"/>
    <property type="match status" value="1"/>
</dbReference>
<feature type="compositionally biased region" description="Basic and acidic residues" evidence="10">
    <location>
        <begin position="206"/>
        <end position="215"/>
    </location>
</feature>
<feature type="binding site" evidence="9">
    <location>
        <position position="122"/>
    </location>
    <ligand>
        <name>Mg(2+)</name>
        <dbReference type="ChEBI" id="CHEBI:18420"/>
    </ligand>
</feature>
<comment type="cofactor">
    <cofactor evidence="9">
        <name>Mg(2+)</name>
        <dbReference type="ChEBI" id="CHEBI:18420"/>
    </cofactor>
</comment>
<comment type="function">
    <text evidence="9">Digests double-stranded RNA. Involved in the processing of primary rRNA transcript to yield the immediate precursors to the large and small rRNAs (23S and 16S). Processes some mRNAs, and tRNAs when they are encoded in the rRNA operon. Processes pre-crRNA and tracrRNA of type II CRISPR loci if present in the organism.</text>
</comment>
<dbReference type="GO" id="GO:0019843">
    <property type="term" value="F:rRNA binding"/>
    <property type="evidence" value="ECO:0007669"/>
    <property type="project" value="UniProtKB-KW"/>
</dbReference>
<dbReference type="InterPro" id="IPR014720">
    <property type="entry name" value="dsRBD_dom"/>
</dbReference>
<evidence type="ECO:0000259" key="11">
    <source>
        <dbReference type="PROSITE" id="PS50137"/>
    </source>
</evidence>
<dbReference type="HAMAP" id="MF_00104">
    <property type="entry name" value="RNase_III"/>
    <property type="match status" value="1"/>
</dbReference>
<feature type="compositionally biased region" description="Low complexity" evidence="10">
    <location>
        <begin position="216"/>
        <end position="230"/>
    </location>
</feature>
<reference evidence="13 14" key="1">
    <citation type="journal article" date="2016" name="Nat. Commun.">
        <title>Thousands of microbial genomes shed light on interconnected biogeochemical processes in an aquifer system.</title>
        <authorList>
            <person name="Anantharaman K."/>
            <person name="Brown C.T."/>
            <person name="Hug L.A."/>
            <person name="Sharon I."/>
            <person name="Castelle C.J."/>
            <person name="Probst A.J."/>
            <person name="Thomas B.C."/>
            <person name="Singh A."/>
            <person name="Wilkins M.J."/>
            <person name="Karaoz U."/>
            <person name="Brodie E.L."/>
            <person name="Williams K.H."/>
            <person name="Hubbard S.S."/>
            <person name="Banfield J.F."/>
        </authorList>
    </citation>
    <scope>NUCLEOTIDE SEQUENCE [LARGE SCALE GENOMIC DNA]</scope>
</reference>
<feature type="domain" description="DRBM" evidence="11">
    <location>
        <begin position="160"/>
        <end position="224"/>
    </location>
</feature>
<dbReference type="GO" id="GO:0046872">
    <property type="term" value="F:metal ion binding"/>
    <property type="evidence" value="ECO:0007669"/>
    <property type="project" value="UniProtKB-KW"/>
</dbReference>
<protein>
    <recommendedName>
        <fullName evidence="9">Ribonuclease 3</fullName>
        <ecNumber evidence="9">3.1.26.3</ecNumber>
    </recommendedName>
    <alternativeName>
        <fullName evidence="9">Ribonuclease III</fullName>
        <shortName evidence="9">RNase III</shortName>
    </alternativeName>
</protein>
<gene>
    <name evidence="9" type="primary">rnc</name>
    <name evidence="13" type="ORF">A3C04_01325</name>
</gene>
<dbReference type="GO" id="GO:0006364">
    <property type="term" value="P:rRNA processing"/>
    <property type="evidence" value="ECO:0007669"/>
    <property type="project" value="UniProtKB-UniRule"/>
</dbReference>
<feature type="region of interest" description="Disordered" evidence="10">
    <location>
        <begin position="206"/>
        <end position="230"/>
    </location>
</feature>
<dbReference type="InterPro" id="IPR036389">
    <property type="entry name" value="RNase_III_sf"/>
</dbReference>
<comment type="caution">
    <text evidence="13">The sequence shown here is derived from an EMBL/GenBank/DDBJ whole genome shotgun (WGS) entry which is preliminary data.</text>
</comment>
<keyword evidence="4 9" id="KW-0507">mRNA processing</keyword>
<keyword evidence="9" id="KW-0460">Magnesium</keyword>
<dbReference type="EMBL" id="MHTV01000033">
    <property type="protein sequence ID" value="OHA66444.1"/>
    <property type="molecule type" value="Genomic_DNA"/>
</dbReference>
<dbReference type="Proteomes" id="UP000178092">
    <property type="component" value="Unassembled WGS sequence"/>
</dbReference>
<dbReference type="EC" id="3.1.26.3" evidence="9"/>
<dbReference type="GO" id="GO:0010468">
    <property type="term" value="P:regulation of gene expression"/>
    <property type="evidence" value="ECO:0007669"/>
    <property type="project" value="TreeGrafter"/>
</dbReference>
<feature type="active site" evidence="9">
    <location>
        <position position="50"/>
    </location>
</feature>
<dbReference type="InterPro" id="IPR000999">
    <property type="entry name" value="RNase_III_dom"/>
</dbReference>
<organism evidence="13 14">
    <name type="scientific">Candidatus Wildermuthbacteria bacterium RIFCSPHIGHO2_02_FULL_45_25</name>
    <dbReference type="NCBI Taxonomy" id="1802450"/>
    <lineage>
        <taxon>Bacteria</taxon>
        <taxon>Candidatus Wildermuthiibacteriota</taxon>
    </lineage>
</organism>
<sequence length="230" mass="26148">MKDFAELESTLAVQFQNKELLQQAFVHRSYLNENRDFHLEHNERLEFLGDAVLELVVTESLYNNYPDKPEGELTSWRAALVNARMLSVVAKEIGFNDFLLLSKGEAKETGKAREYILANSMESFIGALYLDQGLKSCEKFITTYILSRLPEVFDQKLFQDAKSRFQEVAQEKTGITPAYNVLKEWGPDHAKHFRMGVYLDKDIAGEGEGSSKQEAEQAAARNALANKGWK</sequence>
<evidence type="ECO:0000256" key="3">
    <source>
        <dbReference type="ARBA" id="ARBA00022552"/>
    </source>
</evidence>
<keyword evidence="8 9" id="KW-0694">RNA-binding</keyword>
<evidence type="ECO:0000256" key="9">
    <source>
        <dbReference type="HAMAP-Rule" id="MF_00104"/>
    </source>
</evidence>
<keyword evidence="9" id="KW-0479">Metal-binding</keyword>
<comment type="catalytic activity">
    <reaction evidence="1 9">
        <text>Endonucleolytic cleavage to 5'-phosphomonoester.</text>
        <dbReference type="EC" id="3.1.26.3"/>
    </reaction>
</comment>
<keyword evidence="6 9" id="KW-0255">Endonuclease</keyword>
<dbReference type="PANTHER" id="PTHR11207:SF0">
    <property type="entry name" value="RIBONUCLEASE 3"/>
    <property type="match status" value="1"/>
</dbReference>
<dbReference type="PROSITE" id="PS50137">
    <property type="entry name" value="DS_RBD"/>
    <property type="match status" value="1"/>
</dbReference>
<accession>A0A1G2R0N6</accession>
<dbReference type="AlphaFoldDB" id="A0A1G2R0N6"/>
<keyword evidence="9" id="KW-0963">Cytoplasm</keyword>
<keyword evidence="9" id="KW-0699">rRNA-binding</keyword>
<dbReference type="SUPFAM" id="SSF54768">
    <property type="entry name" value="dsRNA-binding domain-like"/>
    <property type="match status" value="1"/>
</dbReference>
<evidence type="ECO:0000256" key="6">
    <source>
        <dbReference type="ARBA" id="ARBA00022759"/>
    </source>
</evidence>
<evidence type="ECO:0000313" key="13">
    <source>
        <dbReference type="EMBL" id="OHA66444.1"/>
    </source>
</evidence>
<keyword evidence="9" id="KW-0819">tRNA processing</keyword>
<feature type="binding site" evidence="9">
    <location>
        <position position="46"/>
    </location>
    <ligand>
        <name>Mg(2+)</name>
        <dbReference type="ChEBI" id="CHEBI:18420"/>
    </ligand>
</feature>
<evidence type="ECO:0000313" key="14">
    <source>
        <dbReference type="Proteomes" id="UP000178092"/>
    </source>
</evidence>
<keyword evidence="5 9" id="KW-0540">Nuclease</keyword>
<dbReference type="CDD" id="cd00593">
    <property type="entry name" value="RIBOc"/>
    <property type="match status" value="1"/>
</dbReference>
<dbReference type="NCBIfam" id="TIGR02191">
    <property type="entry name" value="RNaseIII"/>
    <property type="match status" value="1"/>
</dbReference>
<dbReference type="PANTHER" id="PTHR11207">
    <property type="entry name" value="RIBONUCLEASE III"/>
    <property type="match status" value="1"/>
</dbReference>
<comment type="similarity">
    <text evidence="2">Belongs to the ribonuclease III family.</text>
</comment>
<evidence type="ECO:0000256" key="5">
    <source>
        <dbReference type="ARBA" id="ARBA00022722"/>
    </source>
</evidence>
<evidence type="ECO:0000256" key="4">
    <source>
        <dbReference type="ARBA" id="ARBA00022664"/>
    </source>
</evidence>
<dbReference type="GO" id="GO:0005737">
    <property type="term" value="C:cytoplasm"/>
    <property type="evidence" value="ECO:0007669"/>
    <property type="project" value="UniProtKB-SubCell"/>
</dbReference>
<feature type="binding site" evidence="9">
    <location>
        <position position="119"/>
    </location>
    <ligand>
        <name>Mg(2+)</name>
        <dbReference type="ChEBI" id="CHEBI:18420"/>
    </ligand>
</feature>
<dbReference type="SMART" id="SM00358">
    <property type="entry name" value="DSRM"/>
    <property type="match status" value="1"/>
</dbReference>
<dbReference type="CDD" id="cd10845">
    <property type="entry name" value="DSRM_RNAse_III_family"/>
    <property type="match status" value="1"/>
</dbReference>
<keyword evidence="7 9" id="KW-0378">Hydrolase</keyword>
<dbReference type="SMART" id="SM00535">
    <property type="entry name" value="RIBOc"/>
    <property type="match status" value="1"/>
</dbReference>
<dbReference type="GO" id="GO:0006397">
    <property type="term" value="P:mRNA processing"/>
    <property type="evidence" value="ECO:0007669"/>
    <property type="project" value="UniProtKB-UniRule"/>
</dbReference>
<dbReference type="SUPFAM" id="SSF69065">
    <property type="entry name" value="RNase III domain-like"/>
    <property type="match status" value="1"/>
</dbReference>
<evidence type="ECO:0000256" key="8">
    <source>
        <dbReference type="ARBA" id="ARBA00022884"/>
    </source>
</evidence>
<feature type="domain" description="RNase III" evidence="12">
    <location>
        <begin position="4"/>
        <end position="133"/>
    </location>
</feature>
<dbReference type="Pfam" id="PF14622">
    <property type="entry name" value="Ribonucleas_3_3"/>
    <property type="match status" value="1"/>
</dbReference>
<feature type="active site" evidence="9">
    <location>
        <position position="122"/>
    </location>
</feature>
<dbReference type="PROSITE" id="PS50142">
    <property type="entry name" value="RNASE_3_2"/>
    <property type="match status" value="1"/>
</dbReference>
<dbReference type="InterPro" id="IPR011907">
    <property type="entry name" value="RNase_III"/>
</dbReference>
<name>A0A1G2R0N6_9BACT</name>
<dbReference type="GO" id="GO:0004525">
    <property type="term" value="F:ribonuclease III activity"/>
    <property type="evidence" value="ECO:0007669"/>
    <property type="project" value="UniProtKB-UniRule"/>
</dbReference>
<comment type="subunit">
    <text evidence="9">Homodimer.</text>
</comment>